<sequence>ERASEAEGFGLWLDTLEVVRRVEAWAGFSVDGGGSGALLDTLWTYVTLMLPGGGMGHIVGSLLLLLSLTVHTQGLRCTQPGETCLNNGKCDSSGTEC</sequence>
<keyword evidence="1" id="KW-1133">Transmembrane helix</keyword>
<proteinExistence type="predicted"/>
<name>A0ABN9F6X3_9NEOB</name>
<organism evidence="2 3">
    <name type="scientific">Staurois parvus</name>
    <dbReference type="NCBI Taxonomy" id="386267"/>
    <lineage>
        <taxon>Eukaryota</taxon>
        <taxon>Metazoa</taxon>
        <taxon>Chordata</taxon>
        <taxon>Craniata</taxon>
        <taxon>Vertebrata</taxon>
        <taxon>Euteleostomi</taxon>
        <taxon>Amphibia</taxon>
        <taxon>Batrachia</taxon>
        <taxon>Anura</taxon>
        <taxon>Neobatrachia</taxon>
        <taxon>Ranoidea</taxon>
        <taxon>Ranidae</taxon>
        <taxon>Staurois</taxon>
    </lineage>
</organism>
<reference evidence="2" key="1">
    <citation type="submission" date="2023-05" db="EMBL/GenBank/DDBJ databases">
        <authorList>
            <person name="Stuckert A."/>
        </authorList>
    </citation>
    <scope>NUCLEOTIDE SEQUENCE</scope>
</reference>
<evidence type="ECO:0000313" key="2">
    <source>
        <dbReference type="EMBL" id="CAI9592790.1"/>
    </source>
</evidence>
<evidence type="ECO:0000256" key="1">
    <source>
        <dbReference type="SAM" id="Phobius"/>
    </source>
</evidence>
<keyword evidence="3" id="KW-1185">Reference proteome</keyword>
<comment type="caution">
    <text evidence="2">The sequence shown here is derived from an EMBL/GenBank/DDBJ whole genome shotgun (WGS) entry which is preliminary data.</text>
</comment>
<dbReference type="EMBL" id="CATNWA010016454">
    <property type="protein sequence ID" value="CAI9592790.1"/>
    <property type="molecule type" value="Genomic_DNA"/>
</dbReference>
<evidence type="ECO:0000313" key="3">
    <source>
        <dbReference type="Proteomes" id="UP001162483"/>
    </source>
</evidence>
<feature type="transmembrane region" description="Helical" evidence="1">
    <location>
        <begin position="42"/>
        <end position="66"/>
    </location>
</feature>
<keyword evidence="1" id="KW-0472">Membrane</keyword>
<accession>A0ABN9F6X3</accession>
<keyword evidence="1" id="KW-0812">Transmembrane</keyword>
<protein>
    <submittedName>
        <fullName evidence="2">Uncharacterized protein</fullName>
    </submittedName>
</protein>
<feature type="non-terminal residue" evidence="2">
    <location>
        <position position="1"/>
    </location>
</feature>
<dbReference type="Proteomes" id="UP001162483">
    <property type="component" value="Unassembled WGS sequence"/>
</dbReference>
<feature type="non-terminal residue" evidence="2">
    <location>
        <position position="97"/>
    </location>
</feature>
<gene>
    <name evidence="2" type="ORF">SPARVUS_LOCUS11424132</name>
</gene>